<evidence type="ECO:0000313" key="3">
    <source>
        <dbReference type="Proteomes" id="UP000017559"/>
    </source>
</evidence>
<dbReference type="Proteomes" id="UP000017559">
    <property type="component" value="Unassembled WGS sequence"/>
</dbReference>
<sequence length="304" mass="33994">MSASAKVHSHQSNRARPKPSENSKKQVFKPVFDNPFRIHWPNVPVNLQNLVLAQTLSLLDGVAEYQRMRDLINRKRKKESKGNRPNKKAKLNVQVTETPNENVEMSVDVALPERPPILEHITAGINAVTKRLETQIRERKRITISATNDESHNSSSPRSPIRLVLVCRADVNPPILIDHIPHLVAAYNSAIPQSLNPVLVVPLPQNAEFALAETFGLRRVAILAFDTDTPNIASLVSLMPNLPTPSAPWLVPPPSSDQKKQVQIIPTHIKQLRTTAPGDMKLAKEQRAEGRRAAKERKKRARRG</sequence>
<dbReference type="EMBL" id="AWSO01000158">
    <property type="protein sequence ID" value="ESK94014.1"/>
    <property type="molecule type" value="Genomic_DNA"/>
</dbReference>
<dbReference type="GO" id="GO:0000171">
    <property type="term" value="F:ribonuclease MRP activity"/>
    <property type="evidence" value="ECO:0007669"/>
    <property type="project" value="TreeGrafter"/>
</dbReference>
<feature type="compositionally biased region" description="Basic residues" evidence="1">
    <location>
        <begin position="294"/>
        <end position="304"/>
    </location>
</feature>
<dbReference type="PANTHER" id="PTHR28272:SF1">
    <property type="entry name" value="RIBONUCLEASES P_MRP PROTEIN SUBUNIT POP3"/>
    <property type="match status" value="1"/>
</dbReference>
<feature type="region of interest" description="Disordered" evidence="1">
    <location>
        <begin position="1"/>
        <end position="26"/>
    </location>
</feature>
<dbReference type="PANTHER" id="PTHR28272">
    <property type="entry name" value="RIBONUCLEASES P/MRP PROTEIN SUBUNIT POP3"/>
    <property type="match status" value="1"/>
</dbReference>
<dbReference type="InterPro" id="IPR029064">
    <property type="entry name" value="Ribosomal_eL30-like_sf"/>
</dbReference>
<name>V2YQR3_MONRO</name>
<feature type="compositionally biased region" description="Basic residues" evidence="1">
    <location>
        <begin position="7"/>
        <end position="17"/>
    </location>
</feature>
<proteinExistence type="predicted"/>
<feature type="compositionally biased region" description="Basic and acidic residues" evidence="1">
    <location>
        <begin position="281"/>
        <end position="293"/>
    </location>
</feature>
<keyword evidence="3" id="KW-1185">Reference proteome</keyword>
<evidence type="ECO:0000313" key="2">
    <source>
        <dbReference type="EMBL" id="ESK94014.1"/>
    </source>
</evidence>
<dbReference type="KEGG" id="mrr:Moror_12908"/>
<dbReference type="GO" id="GO:0005829">
    <property type="term" value="C:cytosol"/>
    <property type="evidence" value="ECO:0007669"/>
    <property type="project" value="TreeGrafter"/>
</dbReference>
<dbReference type="AlphaFoldDB" id="V2YQR3"/>
<dbReference type="GO" id="GO:0004526">
    <property type="term" value="F:ribonuclease P activity"/>
    <property type="evidence" value="ECO:0007669"/>
    <property type="project" value="TreeGrafter"/>
</dbReference>
<dbReference type="GO" id="GO:0005655">
    <property type="term" value="C:nucleolar ribonuclease P complex"/>
    <property type="evidence" value="ECO:0007669"/>
    <property type="project" value="TreeGrafter"/>
</dbReference>
<comment type="caution">
    <text evidence="2">The sequence shown here is derived from an EMBL/GenBank/DDBJ whole genome shotgun (WGS) entry which is preliminary data.</text>
</comment>
<protein>
    <submittedName>
        <fullName evidence="2">Ribonucleases p mrp protein subunit pop3 kDa subunit</fullName>
    </submittedName>
</protein>
<dbReference type="GO" id="GO:0008033">
    <property type="term" value="P:tRNA processing"/>
    <property type="evidence" value="ECO:0007669"/>
    <property type="project" value="InterPro"/>
</dbReference>
<dbReference type="OrthoDB" id="20109at2759"/>
<reference evidence="2 3" key="1">
    <citation type="journal article" date="2014" name="BMC Genomics">
        <title>Genome and secretome analysis of the hemibiotrophic fungal pathogen, Moniliophthora roreri, which causes frosty pod rot disease of cacao: mechanisms of the biotrophic and necrotrophic phases.</title>
        <authorList>
            <person name="Meinhardt L.W."/>
            <person name="Costa G.G.L."/>
            <person name="Thomazella D.P.T."/>
            <person name="Teixeira P.J.P.L."/>
            <person name="Carazzolle M.F."/>
            <person name="Schuster S.C."/>
            <person name="Carlson J.E."/>
            <person name="Guiltinan M.J."/>
            <person name="Mieczkowski P."/>
            <person name="Farmer A."/>
            <person name="Ramaraj T."/>
            <person name="Crozier J."/>
            <person name="Davis R.E."/>
            <person name="Shao J."/>
            <person name="Melnick R.L."/>
            <person name="Pereira G.A.G."/>
            <person name="Bailey B.A."/>
        </authorList>
    </citation>
    <scope>NUCLEOTIDE SEQUENCE [LARGE SCALE GENOMIC DNA]</scope>
    <source>
        <strain evidence="2 3">MCA 2997</strain>
    </source>
</reference>
<dbReference type="GO" id="GO:0000172">
    <property type="term" value="C:ribonuclease MRP complex"/>
    <property type="evidence" value="ECO:0007669"/>
    <property type="project" value="TreeGrafter"/>
</dbReference>
<dbReference type="STRING" id="1381753.V2YQR3"/>
<dbReference type="Gene3D" id="3.30.1330.30">
    <property type="match status" value="1"/>
</dbReference>
<dbReference type="InterPro" id="IPR013241">
    <property type="entry name" value="RNase_P_Pop3"/>
</dbReference>
<organism evidence="2 3">
    <name type="scientific">Moniliophthora roreri (strain MCA 2997)</name>
    <name type="common">Cocoa frosty pod rot fungus</name>
    <name type="synonym">Crinipellis roreri</name>
    <dbReference type="NCBI Taxonomy" id="1381753"/>
    <lineage>
        <taxon>Eukaryota</taxon>
        <taxon>Fungi</taxon>
        <taxon>Dikarya</taxon>
        <taxon>Basidiomycota</taxon>
        <taxon>Agaricomycotina</taxon>
        <taxon>Agaricomycetes</taxon>
        <taxon>Agaricomycetidae</taxon>
        <taxon>Agaricales</taxon>
        <taxon>Marasmiineae</taxon>
        <taxon>Marasmiaceae</taxon>
        <taxon>Moniliophthora</taxon>
    </lineage>
</organism>
<dbReference type="GO" id="GO:0006364">
    <property type="term" value="P:rRNA processing"/>
    <property type="evidence" value="ECO:0007669"/>
    <property type="project" value="InterPro"/>
</dbReference>
<feature type="region of interest" description="Disordered" evidence="1">
    <location>
        <begin position="275"/>
        <end position="304"/>
    </location>
</feature>
<dbReference type="HOGENOM" id="CLU_047273_1_0_1"/>
<evidence type="ECO:0000256" key="1">
    <source>
        <dbReference type="SAM" id="MobiDB-lite"/>
    </source>
</evidence>
<accession>V2YQR3</accession>
<dbReference type="Pfam" id="PF08228">
    <property type="entry name" value="RNase_P_pop3"/>
    <property type="match status" value="1"/>
</dbReference>
<gene>
    <name evidence="2" type="ORF">Moror_12908</name>
</gene>
<dbReference type="GO" id="GO:0034965">
    <property type="term" value="P:intronic box C/D snoRNA processing"/>
    <property type="evidence" value="ECO:0007669"/>
    <property type="project" value="TreeGrafter"/>
</dbReference>